<evidence type="ECO:0000259" key="2">
    <source>
        <dbReference type="SMART" id="SM00642"/>
    </source>
</evidence>
<dbReference type="PANTHER" id="PTHR10357">
    <property type="entry name" value="ALPHA-AMYLASE FAMILY MEMBER"/>
    <property type="match status" value="1"/>
</dbReference>
<dbReference type="SUPFAM" id="SSF51445">
    <property type="entry name" value="(Trans)glycosidases"/>
    <property type="match status" value="1"/>
</dbReference>
<proteinExistence type="inferred from homology"/>
<evidence type="ECO:0000256" key="1">
    <source>
        <dbReference type="ARBA" id="ARBA00008061"/>
    </source>
</evidence>
<organism evidence="3 4">
    <name type="scientific">Sporothrix eucalyptigena</name>
    <dbReference type="NCBI Taxonomy" id="1812306"/>
    <lineage>
        <taxon>Eukaryota</taxon>
        <taxon>Fungi</taxon>
        <taxon>Dikarya</taxon>
        <taxon>Ascomycota</taxon>
        <taxon>Pezizomycotina</taxon>
        <taxon>Sordariomycetes</taxon>
        <taxon>Sordariomycetidae</taxon>
        <taxon>Ophiostomatales</taxon>
        <taxon>Ophiostomataceae</taxon>
        <taxon>Sporothrix</taxon>
    </lineage>
</organism>
<dbReference type="EMBL" id="CAWUHD010000064">
    <property type="protein sequence ID" value="CAK7226084.1"/>
    <property type="molecule type" value="Genomic_DNA"/>
</dbReference>
<dbReference type="Proteomes" id="UP001642482">
    <property type="component" value="Unassembled WGS sequence"/>
</dbReference>
<keyword evidence="4" id="KW-1185">Reference proteome</keyword>
<dbReference type="Pfam" id="PF00128">
    <property type="entry name" value="Alpha-amylase"/>
    <property type="match status" value="1"/>
</dbReference>
<reference evidence="3 4" key="1">
    <citation type="submission" date="2024-01" db="EMBL/GenBank/DDBJ databases">
        <authorList>
            <person name="Allen C."/>
            <person name="Tagirdzhanova G."/>
        </authorList>
    </citation>
    <scope>NUCLEOTIDE SEQUENCE [LARGE SCALE GENOMIC DNA]</scope>
</reference>
<dbReference type="SMART" id="SM00642">
    <property type="entry name" value="Aamy"/>
    <property type="match status" value="1"/>
</dbReference>
<evidence type="ECO:0000313" key="3">
    <source>
        <dbReference type="EMBL" id="CAK7226084.1"/>
    </source>
</evidence>
<name>A0ABP0C283_9PEZI</name>
<gene>
    <name evidence="3" type="ORF">SEUCBS140593_006122</name>
</gene>
<dbReference type="Gene3D" id="3.20.20.80">
    <property type="entry name" value="Glycosidases"/>
    <property type="match status" value="1"/>
</dbReference>
<accession>A0ABP0C283</accession>
<dbReference type="PANTHER" id="PTHR10357:SF179">
    <property type="entry name" value="NEUTRAL AND BASIC AMINO ACID TRANSPORT PROTEIN RBAT"/>
    <property type="match status" value="1"/>
</dbReference>
<evidence type="ECO:0000313" key="4">
    <source>
        <dbReference type="Proteomes" id="UP001642482"/>
    </source>
</evidence>
<protein>
    <recommendedName>
        <fullName evidence="2">Glycosyl hydrolase family 13 catalytic domain-containing protein</fullName>
    </recommendedName>
</protein>
<comment type="similarity">
    <text evidence="1">Belongs to the glycosyl hydrolase 13 family.</text>
</comment>
<sequence>MASLTPDYAADILNLRRQYFVFWLPGITPPNPPELIVGTYGGDGTFKQLVQQAFAPADGNRAGLWLLDPNTLEPSLDDGVYHYWFQLGGVKVTDPFAFTVDYGHDGMDSPKARVASLQPPAVIRFRDHQLWPCDVDGTEPARPSPPTVTTAANNHLVLYELPTSWVKGGTDADGNVDVDVGTFADVQALFDSSAPGHNFASVPAVNSGAILQELGINGLELLPAADAKPRGAWGYATAHYFSPDFDLGTAGELVGLVNTIHNQGTQLFTDVVMAFGHDSYGALTDSGASAVFHIDSTAEPNNPDSYQAHTTGGQLRDGFGGKSWRYIKTVDGTAYDRESGQPVSDQVHPSWSFHKSHLTRWMSDFGIGGLRLDSINNVGNWDFVKAYKDKAWSLYNARSPFGRGDPSRFLVIGEELSLPVAMLQQGCLDALWNENWLQRVRAVLLGEDYNGDDFEWTVRKLIDCREDQLDGGSFTDGTQAINYITSHDIEGYRKNRLYNFCLDNGITDTNEIARRARLAFVLLLTSVGVPMIFAGEEFSDQEDQSQNMAYKQTDPVNYERRDDDGWRQALFAYVANLVRLRTTCPALGVNDTNVFHVDESRGGRIMAWQRGGGDIQPVVIVANFSDEGTPGPDYYVPNWPDQTVSGWREVTQSRHVPMEWVGREPLYAWEAKVYTCWKESTTV</sequence>
<dbReference type="InterPro" id="IPR006047">
    <property type="entry name" value="GH13_cat_dom"/>
</dbReference>
<comment type="caution">
    <text evidence="3">The sequence shown here is derived from an EMBL/GenBank/DDBJ whole genome shotgun (WGS) entry which is preliminary data.</text>
</comment>
<feature type="domain" description="Glycosyl hydrolase family 13 catalytic" evidence="2">
    <location>
        <begin position="187"/>
        <end position="581"/>
    </location>
</feature>
<dbReference type="InterPro" id="IPR017853">
    <property type="entry name" value="GH"/>
</dbReference>